<proteinExistence type="predicted"/>
<protein>
    <recommendedName>
        <fullName evidence="2">Lipopolysaccharide core heptose(I) kinase RfaP</fullName>
    </recommendedName>
</protein>
<dbReference type="EMBL" id="UOEA01000037">
    <property type="protein sequence ID" value="VAV83214.1"/>
    <property type="molecule type" value="Genomic_DNA"/>
</dbReference>
<organism evidence="1">
    <name type="scientific">hydrothermal vent metagenome</name>
    <dbReference type="NCBI Taxonomy" id="652676"/>
    <lineage>
        <taxon>unclassified sequences</taxon>
        <taxon>metagenomes</taxon>
        <taxon>ecological metagenomes</taxon>
    </lineage>
</organism>
<dbReference type="InterPro" id="IPR011009">
    <property type="entry name" value="Kinase-like_dom_sf"/>
</dbReference>
<evidence type="ECO:0000313" key="1">
    <source>
        <dbReference type="EMBL" id="VAV83214.1"/>
    </source>
</evidence>
<reference evidence="1" key="1">
    <citation type="submission" date="2018-06" db="EMBL/GenBank/DDBJ databases">
        <authorList>
            <person name="Zhirakovskaya E."/>
        </authorList>
    </citation>
    <scope>NUCLEOTIDE SEQUENCE</scope>
</reference>
<dbReference type="AlphaFoldDB" id="A0A3B0QND0"/>
<dbReference type="SUPFAM" id="SSF56112">
    <property type="entry name" value="Protein kinase-like (PK-like)"/>
    <property type="match status" value="1"/>
</dbReference>
<sequence length="277" mass="31371">MDFIERGGILINKAFLQILEDAGLDSFAALMEREGGTVFKKKKARSVVRFELDGKEGKKAFYLKRHFEAEADRGGRGLGRFLKNKRPEDGRNEWERIIELTDAGFQTMVPVAYGDSGDGSLTVTEEIYDAVRVEDHIPSLSGGGKGAVKEKRDIIERVAKLAARFHGMGFNHQDFYLGHIFIRPASGELFLVDLQRVQRRDPPVERWIVKDLAQFVFSAISIDNFTSSDLVRFGYAYIGKDKFSAADKKLIRKILAKAERISRHTVKLLKKRAMESK</sequence>
<dbReference type="Pfam" id="PF06293">
    <property type="entry name" value="Kdo"/>
    <property type="match status" value="1"/>
</dbReference>
<evidence type="ECO:0008006" key="2">
    <source>
        <dbReference type="Google" id="ProtNLM"/>
    </source>
</evidence>
<gene>
    <name evidence="1" type="ORF">MNBD_DELTA01-1464</name>
</gene>
<name>A0A3B0QND0_9ZZZZ</name>
<accession>A0A3B0QND0</accession>